<dbReference type="Proteomes" id="UP001346869">
    <property type="component" value="Unassembled WGS sequence"/>
</dbReference>
<dbReference type="AlphaFoldDB" id="A0AAN7X920"/>
<gene>
    <name evidence="2" type="ORF">PBY51_007945</name>
</gene>
<feature type="region of interest" description="Disordered" evidence="1">
    <location>
        <begin position="1"/>
        <end position="22"/>
    </location>
</feature>
<organism evidence="2 3">
    <name type="scientific">Eleginops maclovinus</name>
    <name type="common">Patagonian blennie</name>
    <name type="synonym">Eleginus maclovinus</name>
    <dbReference type="NCBI Taxonomy" id="56733"/>
    <lineage>
        <taxon>Eukaryota</taxon>
        <taxon>Metazoa</taxon>
        <taxon>Chordata</taxon>
        <taxon>Craniata</taxon>
        <taxon>Vertebrata</taxon>
        <taxon>Euteleostomi</taxon>
        <taxon>Actinopterygii</taxon>
        <taxon>Neopterygii</taxon>
        <taxon>Teleostei</taxon>
        <taxon>Neoteleostei</taxon>
        <taxon>Acanthomorphata</taxon>
        <taxon>Eupercaria</taxon>
        <taxon>Perciformes</taxon>
        <taxon>Notothenioidei</taxon>
        <taxon>Eleginopidae</taxon>
        <taxon>Eleginops</taxon>
    </lineage>
</organism>
<keyword evidence="3" id="KW-1185">Reference proteome</keyword>
<sequence>MGNEPRRARPGSRCMEHRQESTKTRGVISLSHRLACFPMWATAAGRPRGTIWKQHDTLQCRTGIHCSGFGEQGQGTQDTKLSRDVSWL</sequence>
<evidence type="ECO:0000313" key="3">
    <source>
        <dbReference type="Proteomes" id="UP001346869"/>
    </source>
</evidence>
<accession>A0AAN7X920</accession>
<reference evidence="2 3" key="1">
    <citation type="journal article" date="2023" name="Genes (Basel)">
        <title>Chromosome-Level Genome Assembly and Circadian Gene Repertoire of the Patagonia Blennie Eleginops maclovinus-The Closest Ancestral Proxy of Antarctic Cryonotothenioids.</title>
        <authorList>
            <person name="Cheng C.C."/>
            <person name="Rivera-Colon A.G."/>
            <person name="Minhas B.F."/>
            <person name="Wilson L."/>
            <person name="Rayamajhi N."/>
            <person name="Vargas-Chacoff L."/>
            <person name="Catchen J.M."/>
        </authorList>
    </citation>
    <scope>NUCLEOTIDE SEQUENCE [LARGE SCALE GENOMIC DNA]</scope>
    <source>
        <strain evidence="2">JMC-PN-2008</strain>
    </source>
</reference>
<protein>
    <submittedName>
        <fullName evidence="2">Uncharacterized protein</fullName>
    </submittedName>
</protein>
<feature type="region of interest" description="Disordered" evidence="1">
    <location>
        <begin position="68"/>
        <end position="88"/>
    </location>
</feature>
<comment type="caution">
    <text evidence="2">The sequence shown here is derived from an EMBL/GenBank/DDBJ whole genome shotgun (WGS) entry which is preliminary data.</text>
</comment>
<dbReference type="EMBL" id="JAUZQC010000017">
    <property type="protein sequence ID" value="KAK5856341.1"/>
    <property type="molecule type" value="Genomic_DNA"/>
</dbReference>
<name>A0AAN7X920_ELEMC</name>
<evidence type="ECO:0000313" key="2">
    <source>
        <dbReference type="EMBL" id="KAK5856341.1"/>
    </source>
</evidence>
<proteinExistence type="predicted"/>
<evidence type="ECO:0000256" key="1">
    <source>
        <dbReference type="SAM" id="MobiDB-lite"/>
    </source>
</evidence>
<reference evidence="2 3" key="2">
    <citation type="journal article" date="2023" name="Mol. Biol. Evol.">
        <title>Genomics of Secondarily Temperate Adaptation in the Only Non-Antarctic Icefish.</title>
        <authorList>
            <person name="Rivera-Colon A.G."/>
            <person name="Rayamajhi N."/>
            <person name="Minhas B.F."/>
            <person name="Madrigal G."/>
            <person name="Bilyk K.T."/>
            <person name="Yoon V."/>
            <person name="Hune M."/>
            <person name="Gregory S."/>
            <person name="Cheng C.H.C."/>
            <person name="Catchen J.M."/>
        </authorList>
    </citation>
    <scope>NUCLEOTIDE SEQUENCE [LARGE SCALE GENOMIC DNA]</scope>
    <source>
        <strain evidence="2">JMC-PN-2008</strain>
    </source>
</reference>